<dbReference type="InterPro" id="IPR026265">
    <property type="entry name" value="LptC"/>
</dbReference>
<sequence length="204" mass="23366">MINSMYIRKHIAPLLSFSIIGFLLFTACENDMKDIKAIENIQAEEAVDTYKDVRIIYSDSAIVKAQLTGPEMKIYHDTTAGRNNNYEFEKGLQIIFFDEQGKETQRIKSDYGIQKAKEGITEFHKNVVITMADGSIIKSEEIIYDENQKIYYNNAPITFEFKDNRGSFQASSFRSDLDFRNIEAQEMSGFYIPSNKSALPSFGQ</sequence>
<evidence type="ECO:0008006" key="3">
    <source>
        <dbReference type="Google" id="ProtNLM"/>
    </source>
</evidence>
<proteinExistence type="predicted"/>
<accession>A0ABP8R1Y4</accession>
<dbReference type="InterPro" id="IPR010664">
    <property type="entry name" value="LipoPS_assembly_LptC-rel"/>
</dbReference>
<dbReference type="Proteomes" id="UP001500394">
    <property type="component" value="Unassembled WGS sequence"/>
</dbReference>
<protein>
    <recommendedName>
        <fullName evidence="3">Lipopolysaccharide-assembly, LptC-related</fullName>
    </recommendedName>
</protein>
<keyword evidence="2" id="KW-1185">Reference proteome</keyword>
<name>A0ABP8R1Y4_9SPHI</name>
<reference evidence="2" key="1">
    <citation type="journal article" date="2019" name="Int. J. Syst. Evol. Microbiol.">
        <title>The Global Catalogue of Microorganisms (GCM) 10K type strain sequencing project: providing services to taxonomists for standard genome sequencing and annotation.</title>
        <authorList>
            <consortium name="The Broad Institute Genomics Platform"/>
            <consortium name="The Broad Institute Genome Sequencing Center for Infectious Disease"/>
            <person name="Wu L."/>
            <person name="Ma J."/>
        </authorList>
    </citation>
    <scope>NUCLEOTIDE SEQUENCE [LARGE SCALE GENOMIC DNA]</scope>
    <source>
        <strain evidence="2">JCM 17858</strain>
    </source>
</reference>
<dbReference type="EMBL" id="BAABGR010000015">
    <property type="protein sequence ID" value="GAA4515814.1"/>
    <property type="molecule type" value="Genomic_DNA"/>
</dbReference>
<dbReference type="NCBIfam" id="TIGR04409">
    <property type="entry name" value="LptC_YrbK"/>
    <property type="match status" value="1"/>
</dbReference>
<evidence type="ECO:0000313" key="1">
    <source>
        <dbReference type="EMBL" id="GAA4515814.1"/>
    </source>
</evidence>
<organism evidence="1 2">
    <name type="scientific">Sphingobacterium thermophilum</name>
    <dbReference type="NCBI Taxonomy" id="768534"/>
    <lineage>
        <taxon>Bacteria</taxon>
        <taxon>Pseudomonadati</taxon>
        <taxon>Bacteroidota</taxon>
        <taxon>Sphingobacteriia</taxon>
        <taxon>Sphingobacteriales</taxon>
        <taxon>Sphingobacteriaceae</taxon>
        <taxon>Sphingobacterium</taxon>
    </lineage>
</organism>
<dbReference type="Gene3D" id="2.60.450.10">
    <property type="entry name" value="Lipopolysaccharide (LPS) transport protein A like domain"/>
    <property type="match status" value="1"/>
</dbReference>
<evidence type="ECO:0000313" key="2">
    <source>
        <dbReference type="Proteomes" id="UP001500394"/>
    </source>
</evidence>
<comment type="caution">
    <text evidence="1">The sequence shown here is derived from an EMBL/GenBank/DDBJ whole genome shotgun (WGS) entry which is preliminary data.</text>
</comment>
<gene>
    <name evidence="1" type="ORF">GCM10023173_14190</name>
</gene>
<dbReference type="Pfam" id="PF06835">
    <property type="entry name" value="LptC"/>
    <property type="match status" value="1"/>
</dbReference>